<dbReference type="NCBIfam" id="NF000595">
    <property type="entry name" value="PRK00015.1-3"/>
    <property type="match status" value="1"/>
</dbReference>
<dbReference type="STRING" id="52694.ACWI_00380"/>
<dbReference type="EMBL" id="LKEU01000009">
    <property type="protein sequence ID" value="OFV72435.1"/>
    <property type="molecule type" value="Genomic_DNA"/>
</dbReference>
<keyword evidence="9 14" id="KW-0540">Nuclease</keyword>
<evidence type="ECO:0000256" key="3">
    <source>
        <dbReference type="ARBA" id="ARBA00004065"/>
    </source>
</evidence>
<evidence type="ECO:0000256" key="2">
    <source>
        <dbReference type="ARBA" id="ARBA00001946"/>
    </source>
</evidence>
<name>A0A1F2PNC3_9FIRM</name>
<evidence type="ECO:0000256" key="1">
    <source>
        <dbReference type="ARBA" id="ARBA00000077"/>
    </source>
</evidence>
<evidence type="ECO:0000313" key="18">
    <source>
        <dbReference type="EMBL" id="OFV72435.1"/>
    </source>
</evidence>
<evidence type="ECO:0000256" key="10">
    <source>
        <dbReference type="ARBA" id="ARBA00022723"/>
    </source>
</evidence>
<dbReference type="SUPFAM" id="SSF53098">
    <property type="entry name" value="Ribonuclease H-like"/>
    <property type="match status" value="1"/>
</dbReference>
<dbReference type="GO" id="GO:0030145">
    <property type="term" value="F:manganese ion binding"/>
    <property type="evidence" value="ECO:0007669"/>
    <property type="project" value="UniProtKB-UniRule"/>
</dbReference>
<keyword evidence="8 14" id="KW-0963">Cytoplasm</keyword>
<evidence type="ECO:0000313" key="19">
    <source>
        <dbReference type="Proteomes" id="UP000176244"/>
    </source>
</evidence>
<reference evidence="18 19" key="1">
    <citation type="submission" date="2015-09" db="EMBL/GenBank/DDBJ databases">
        <title>Genome sequence of Acetobacterium wieringae DSM 1911.</title>
        <authorList>
            <person name="Poehlein A."/>
            <person name="Bengelsdorf F.R."/>
            <person name="Schiel-Bengelsdorf B."/>
            <person name="Duerre P."/>
            <person name="Daniel R."/>
        </authorList>
    </citation>
    <scope>NUCLEOTIDE SEQUENCE [LARGE SCALE GENOMIC DNA]</scope>
    <source>
        <strain evidence="18 19">DSM 1911</strain>
    </source>
</reference>
<dbReference type="CDD" id="cd07182">
    <property type="entry name" value="RNase_HII_bacteria_HII_like"/>
    <property type="match status" value="1"/>
</dbReference>
<evidence type="ECO:0000256" key="15">
    <source>
        <dbReference type="PROSITE-ProRule" id="PRU01319"/>
    </source>
</evidence>
<dbReference type="Pfam" id="PF01351">
    <property type="entry name" value="RNase_HII"/>
    <property type="match status" value="1"/>
</dbReference>
<dbReference type="HAMAP" id="MF_00052_B">
    <property type="entry name" value="RNase_HII_B"/>
    <property type="match status" value="1"/>
</dbReference>
<dbReference type="Gene3D" id="3.30.420.10">
    <property type="entry name" value="Ribonuclease H-like superfamily/Ribonuclease H"/>
    <property type="match status" value="1"/>
</dbReference>
<evidence type="ECO:0000256" key="13">
    <source>
        <dbReference type="ARBA" id="ARBA00023211"/>
    </source>
</evidence>
<evidence type="ECO:0000256" key="7">
    <source>
        <dbReference type="ARBA" id="ARBA00019179"/>
    </source>
</evidence>
<comment type="subcellular location">
    <subcellularLocation>
        <location evidence="4 14">Cytoplasm</location>
    </subcellularLocation>
</comment>
<dbReference type="GO" id="GO:0043137">
    <property type="term" value="P:DNA replication, removal of RNA primer"/>
    <property type="evidence" value="ECO:0007669"/>
    <property type="project" value="TreeGrafter"/>
</dbReference>
<feature type="domain" description="RNase H type-2" evidence="17">
    <location>
        <begin position="76"/>
        <end position="259"/>
    </location>
</feature>
<evidence type="ECO:0000256" key="6">
    <source>
        <dbReference type="ARBA" id="ARBA00012180"/>
    </source>
</evidence>
<evidence type="ECO:0000256" key="9">
    <source>
        <dbReference type="ARBA" id="ARBA00022722"/>
    </source>
</evidence>
<dbReference type="InterPro" id="IPR022898">
    <property type="entry name" value="RNase_HII"/>
</dbReference>
<dbReference type="RefSeq" id="WP_084633405.1">
    <property type="nucleotide sequence ID" value="NZ_LKEU01000009.1"/>
</dbReference>
<keyword evidence="13 14" id="KW-0464">Manganese</keyword>
<dbReference type="GO" id="GO:0003723">
    <property type="term" value="F:RNA binding"/>
    <property type="evidence" value="ECO:0007669"/>
    <property type="project" value="UniProtKB-UniRule"/>
</dbReference>
<comment type="caution">
    <text evidence="18">The sequence shown here is derived from an EMBL/GenBank/DDBJ whole genome shotgun (WGS) entry which is preliminary data.</text>
</comment>
<dbReference type="PANTHER" id="PTHR10954">
    <property type="entry name" value="RIBONUCLEASE H2 SUBUNIT A"/>
    <property type="match status" value="1"/>
</dbReference>
<evidence type="ECO:0000259" key="17">
    <source>
        <dbReference type="PROSITE" id="PS51975"/>
    </source>
</evidence>
<accession>A0A1F2PNC3</accession>
<sequence length="259" mass="29031">MNLFDNMTVTQIKEYIVTRQMEEYPDLIPMLKEDHRVAVKKIGQNLENKIAARDLEVQRIKKMKSIESGYYDQGILNIGGIDEVGRGPLAGPVVTCVIILKPDSSRLYVNDSKKVAKKSREILCEQLLEDAVDYAIGQVDCDVIDNLNILNATKKAMTDSLAKLSVKPDLLLIDALHIDTDIPQKAIVHGDATSYAIAAASIVAKVYRDNLMQIYHEEYPEYGFDHNMGYGTAEHILALKKYGPTPIHRKSFIQNLGLK</sequence>
<organism evidence="18 19">
    <name type="scientific">Acetobacterium wieringae</name>
    <dbReference type="NCBI Taxonomy" id="52694"/>
    <lineage>
        <taxon>Bacteria</taxon>
        <taxon>Bacillati</taxon>
        <taxon>Bacillota</taxon>
        <taxon>Clostridia</taxon>
        <taxon>Eubacteriales</taxon>
        <taxon>Eubacteriaceae</taxon>
        <taxon>Acetobacterium</taxon>
    </lineage>
</organism>
<evidence type="ECO:0000256" key="14">
    <source>
        <dbReference type="HAMAP-Rule" id="MF_00052"/>
    </source>
</evidence>
<comment type="similarity">
    <text evidence="5 14 16">Belongs to the RNase HII family.</text>
</comment>
<dbReference type="Proteomes" id="UP000176244">
    <property type="component" value="Unassembled WGS sequence"/>
</dbReference>
<dbReference type="OrthoDB" id="9803420at2"/>
<evidence type="ECO:0000256" key="4">
    <source>
        <dbReference type="ARBA" id="ARBA00004496"/>
    </source>
</evidence>
<keyword evidence="10 14" id="KW-0479">Metal-binding</keyword>
<dbReference type="GO" id="GO:0005737">
    <property type="term" value="C:cytoplasm"/>
    <property type="evidence" value="ECO:0007669"/>
    <property type="project" value="UniProtKB-SubCell"/>
</dbReference>
<feature type="binding site" evidence="14 15">
    <location>
        <position position="83"/>
    </location>
    <ligand>
        <name>a divalent metal cation</name>
        <dbReference type="ChEBI" id="CHEBI:60240"/>
    </ligand>
</feature>
<dbReference type="InterPro" id="IPR036397">
    <property type="entry name" value="RNaseH_sf"/>
</dbReference>
<dbReference type="GO" id="GO:0004523">
    <property type="term" value="F:RNA-DNA hybrid ribonuclease activity"/>
    <property type="evidence" value="ECO:0007669"/>
    <property type="project" value="UniProtKB-UniRule"/>
</dbReference>
<comment type="cofactor">
    <cofactor evidence="2">
        <name>Mg(2+)</name>
        <dbReference type="ChEBI" id="CHEBI:18420"/>
    </cofactor>
</comment>
<dbReference type="InterPro" id="IPR012337">
    <property type="entry name" value="RNaseH-like_sf"/>
</dbReference>
<evidence type="ECO:0000256" key="11">
    <source>
        <dbReference type="ARBA" id="ARBA00022759"/>
    </source>
</evidence>
<evidence type="ECO:0000256" key="16">
    <source>
        <dbReference type="RuleBase" id="RU003515"/>
    </source>
</evidence>
<dbReference type="GO" id="GO:0006298">
    <property type="term" value="P:mismatch repair"/>
    <property type="evidence" value="ECO:0007669"/>
    <property type="project" value="TreeGrafter"/>
</dbReference>
<comment type="cofactor">
    <cofactor evidence="14 15">
        <name>Mn(2+)</name>
        <dbReference type="ChEBI" id="CHEBI:29035"/>
    </cofactor>
    <cofactor evidence="14 15">
        <name>Mg(2+)</name>
        <dbReference type="ChEBI" id="CHEBI:18420"/>
    </cofactor>
    <text evidence="14 15">Manganese or magnesium. Binds 1 divalent metal ion per monomer in the absence of substrate. May bind a second metal ion after substrate binding.</text>
</comment>
<comment type="catalytic activity">
    <reaction evidence="1 14 15 16">
        <text>Endonucleolytic cleavage to 5'-phosphomonoester.</text>
        <dbReference type="EC" id="3.1.26.4"/>
    </reaction>
</comment>
<dbReference type="PROSITE" id="PS51975">
    <property type="entry name" value="RNASE_H_2"/>
    <property type="match status" value="1"/>
</dbReference>
<protein>
    <recommendedName>
        <fullName evidence="7 14">Ribonuclease HII</fullName>
        <shortName evidence="14">RNase HII</shortName>
        <ecNumber evidence="6 14">3.1.26.4</ecNumber>
    </recommendedName>
</protein>
<comment type="function">
    <text evidence="3 14 16">Endonuclease that specifically degrades the RNA of RNA-DNA hybrids.</text>
</comment>
<evidence type="ECO:0000256" key="12">
    <source>
        <dbReference type="ARBA" id="ARBA00022801"/>
    </source>
</evidence>
<dbReference type="EC" id="3.1.26.4" evidence="6 14"/>
<evidence type="ECO:0000256" key="5">
    <source>
        <dbReference type="ARBA" id="ARBA00007383"/>
    </source>
</evidence>
<gene>
    <name evidence="14 18" type="primary">rnhB</name>
    <name evidence="18" type="ORF">ACWI_00380</name>
</gene>
<dbReference type="NCBIfam" id="NF000594">
    <property type="entry name" value="PRK00015.1-1"/>
    <property type="match status" value="1"/>
</dbReference>
<dbReference type="InterPro" id="IPR001352">
    <property type="entry name" value="RNase_HII/HIII"/>
</dbReference>
<keyword evidence="11 14" id="KW-0255">Endonuclease</keyword>
<feature type="binding site" evidence="14 15">
    <location>
        <position position="82"/>
    </location>
    <ligand>
        <name>a divalent metal cation</name>
        <dbReference type="ChEBI" id="CHEBI:60240"/>
    </ligand>
</feature>
<proteinExistence type="inferred from homology"/>
<keyword evidence="12 14" id="KW-0378">Hydrolase</keyword>
<feature type="binding site" evidence="14 15">
    <location>
        <position position="174"/>
    </location>
    <ligand>
        <name>a divalent metal cation</name>
        <dbReference type="ChEBI" id="CHEBI:60240"/>
    </ligand>
</feature>
<evidence type="ECO:0000256" key="8">
    <source>
        <dbReference type="ARBA" id="ARBA00022490"/>
    </source>
</evidence>
<dbReference type="InterPro" id="IPR024567">
    <property type="entry name" value="RNase_HII/HIII_dom"/>
</dbReference>
<dbReference type="PANTHER" id="PTHR10954:SF18">
    <property type="entry name" value="RIBONUCLEASE HII"/>
    <property type="match status" value="1"/>
</dbReference>
<dbReference type="GO" id="GO:0032299">
    <property type="term" value="C:ribonuclease H2 complex"/>
    <property type="evidence" value="ECO:0007669"/>
    <property type="project" value="TreeGrafter"/>
</dbReference>
<dbReference type="AlphaFoldDB" id="A0A1F2PNC3"/>